<comment type="subcellular location">
    <subcellularLocation>
        <location evidence="1">Cell membrane</location>
        <topology evidence="1">Multi-pass membrane protein</topology>
    </subcellularLocation>
</comment>
<organism evidence="8 9">
    <name type="scientific">Pararhizobium mangrovi</name>
    <dbReference type="NCBI Taxonomy" id="2590452"/>
    <lineage>
        <taxon>Bacteria</taxon>
        <taxon>Pseudomonadati</taxon>
        <taxon>Pseudomonadota</taxon>
        <taxon>Alphaproteobacteria</taxon>
        <taxon>Hyphomicrobiales</taxon>
        <taxon>Rhizobiaceae</taxon>
        <taxon>Rhizobium/Agrobacterium group</taxon>
        <taxon>Pararhizobium</taxon>
    </lineage>
</organism>
<dbReference type="RefSeq" id="WP_141166914.1">
    <property type="nucleotide sequence ID" value="NZ_VHLH01000016.1"/>
</dbReference>
<dbReference type="InterPro" id="IPR043428">
    <property type="entry name" value="LivM-like"/>
</dbReference>
<feature type="transmembrane region" description="Helical" evidence="7">
    <location>
        <begin position="61"/>
        <end position="79"/>
    </location>
</feature>
<dbReference type="EMBL" id="VHLH01000016">
    <property type="protein sequence ID" value="TPW28189.1"/>
    <property type="molecule type" value="Genomic_DNA"/>
</dbReference>
<sequence length="336" mass="35759">MTARSGVWLVVMVVALVLVPVLIGSPFYVNLASQVLIYAILAMSLNLLVGFGGLTSLGHAAYLGFAAYVTIYLTTLAGFGQFSGALIALVATTGLAMLFGFLALRASGLGFLMITLALGQILWGLAFRWVSLTGGDNGLGGMQRPHPFGIDLGDPNAFYYFALCFFLVAFAGIALFVRSPFGHSLRGSRDQPRRMRALGYNVWFVQWCGFVYAGFWGAIAGILYAYYNQFVSPHALNLMTSAETLLMVIAGGAGTLFGPIVGAVLVVVLKNVVSAYIARWVMLLGAVFVMIVLFMPEGLVPGTTRWTKLALGRRRRAAGGGPGEATGTAAVQERSS</sequence>
<dbReference type="OrthoDB" id="7917346at2"/>
<gene>
    <name evidence="8" type="ORF">FJU11_10035</name>
</gene>
<dbReference type="Proteomes" id="UP000320314">
    <property type="component" value="Unassembled WGS sequence"/>
</dbReference>
<reference evidence="8 9" key="1">
    <citation type="submission" date="2019-06" db="EMBL/GenBank/DDBJ databases">
        <authorList>
            <person name="Li M."/>
        </authorList>
    </citation>
    <scope>NUCLEOTIDE SEQUENCE [LARGE SCALE GENOMIC DNA]</scope>
    <source>
        <strain evidence="8 9">BGMRC6574</strain>
    </source>
</reference>
<dbReference type="PANTHER" id="PTHR30482:SF17">
    <property type="entry name" value="ABC TRANSPORTER ATP-BINDING PROTEIN"/>
    <property type="match status" value="1"/>
</dbReference>
<dbReference type="GO" id="GO:0005886">
    <property type="term" value="C:plasma membrane"/>
    <property type="evidence" value="ECO:0007669"/>
    <property type="project" value="UniProtKB-SubCell"/>
</dbReference>
<name>A0A506U6F2_9HYPH</name>
<dbReference type="AlphaFoldDB" id="A0A506U6F2"/>
<feature type="region of interest" description="Disordered" evidence="6">
    <location>
        <begin position="316"/>
        <end position="336"/>
    </location>
</feature>
<feature type="transmembrane region" description="Helical" evidence="7">
    <location>
        <begin position="111"/>
        <end position="130"/>
    </location>
</feature>
<evidence type="ECO:0000256" key="7">
    <source>
        <dbReference type="SAM" id="Phobius"/>
    </source>
</evidence>
<keyword evidence="9" id="KW-1185">Reference proteome</keyword>
<evidence type="ECO:0000313" key="8">
    <source>
        <dbReference type="EMBL" id="TPW28189.1"/>
    </source>
</evidence>
<evidence type="ECO:0000256" key="5">
    <source>
        <dbReference type="ARBA" id="ARBA00023136"/>
    </source>
</evidence>
<feature type="transmembrane region" description="Helical" evidence="7">
    <location>
        <begin position="198"/>
        <end position="226"/>
    </location>
</feature>
<keyword evidence="3 7" id="KW-0812">Transmembrane</keyword>
<feature type="transmembrane region" description="Helical" evidence="7">
    <location>
        <begin position="246"/>
        <end position="269"/>
    </location>
</feature>
<comment type="caution">
    <text evidence="8">The sequence shown here is derived from an EMBL/GenBank/DDBJ whole genome shotgun (WGS) entry which is preliminary data.</text>
</comment>
<feature type="transmembrane region" description="Helical" evidence="7">
    <location>
        <begin position="7"/>
        <end position="29"/>
    </location>
</feature>
<evidence type="ECO:0000256" key="4">
    <source>
        <dbReference type="ARBA" id="ARBA00022989"/>
    </source>
</evidence>
<dbReference type="GO" id="GO:0015658">
    <property type="term" value="F:branched-chain amino acid transmembrane transporter activity"/>
    <property type="evidence" value="ECO:0007669"/>
    <property type="project" value="InterPro"/>
</dbReference>
<feature type="transmembrane region" description="Helical" evidence="7">
    <location>
        <begin position="35"/>
        <end position="54"/>
    </location>
</feature>
<keyword evidence="2" id="KW-1003">Cell membrane</keyword>
<dbReference type="CDD" id="cd06581">
    <property type="entry name" value="TM_PBP1_LivM_like"/>
    <property type="match status" value="1"/>
</dbReference>
<protein>
    <submittedName>
        <fullName evidence="8">Branched-chain amino acid ABC transporter permease</fullName>
    </submittedName>
</protein>
<feature type="transmembrane region" description="Helical" evidence="7">
    <location>
        <begin position="157"/>
        <end position="177"/>
    </location>
</feature>
<feature type="transmembrane region" description="Helical" evidence="7">
    <location>
        <begin position="276"/>
        <end position="295"/>
    </location>
</feature>
<dbReference type="InterPro" id="IPR001851">
    <property type="entry name" value="ABC_transp_permease"/>
</dbReference>
<evidence type="ECO:0000313" key="9">
    <source>
        <dbReference type="Proteomes" id="UP000320314"/>
    </source>
</evidence>
<evidence type="ECO:0000256" key="6">
    <source>
        <dbReference type="SAM" id="MobiDB-lite"/>
    </source>
</evidence>
<dbReference type="Pfam" id="PF02653">
    <property type="entry name" value="BPD_transp_2"/>
    <property type="match status" value="1"/>
</dbReference>
<evidence type="ECO:0000256" key="2">
    <source>
        <dbReference type="ARBA" id="ARBA00022475"/>
    </source>
</evidence>
<evidence type="ECO:0000256" key="3">
    <source>
        <dbReference type="ARBA" id="ARBA00022692"/>
    </source>
</evidence>
<keyword evidence="5 7" id="KW-0472">Membrane</keyword>
<dbReference type="PANTHER" id="PTHR30482">
    <property type="entry name" value="HIGH-AFFINITY BRANCHED-CHAIN AMINO ACID TRANSPORT SYSTEM PERMEASE"/>
    <property type="match status" value="1"/>
</dbReference>
<feature type="transmembrane region" description="Helical" evidence="7">
    <location>
        <begin position="85"/>
        <end position="104"/>
    </location>
</feature>
<keyword evidence="4 7" id="KW-1133">Transmembrane helix</keyword>
<evidence type="ECO:0000256" key="1">
    <source>
        <dbReference type="ARBA" id="ARBA00004651"/>
    </source>
</evidence>
<accession>A0A506U6F2</accession>
<proteinExistence type="predicted"/>